<evidence type="ECO:0000256" key="1">
    <source>
        <dbReference type="ARBA" id="ARBA00022729"/>
    </source>
</evidence>
<dbReference type="PANTHER" id="PTHR20920">
    <property type="entry name" value="RPE-SPONDIN"/>
    <property type="match status" value="1"/>
</dbReference>
<comment type="caution">
    <text evidence="5">The sequence shown here is derived from an EMBL/GenBank/DDBJ whole genome shotgun (WGS) entry which is preliminary data.</text>
</comment>
<protein>
    <recommendedName>
        <fullName evidence="4">Spondin-like TSP1 domain-containing protein</fullName>
    </recommendedName>
</protein>
<keyword evidence="6" id="KW-1185">Reference proteome</keyword>
<dbReference type="InterPro" id="IPR000884">
    <property type="entry name" value="TSP1_rpt"/>
</dbReference>
<dbReference type="Pfam" id="PF19028">
    <property type="entry name" value="TSP1_spondin"/>
    <property type="match status" value="1"/>
</dbReference>
<keyword evidence="2" id="KW-1015">Disulfide bond</keyword>
<dbReference type="SMART" id="SM00209">
    <property type="entry name" value="TSP1"/>
    <property type="match status" value="2"/>
</dbReference>
<dbReference type="PANTHER" id="PTHR20920:SF5">
    <property type="entry name" value="SMB DOMAIN-CONTAINING PROTEIN"/>
    <property type="match status" value="1"/>
</dbReference>
<evidence type="ECO:0000259" key="4">
    <source>
        <dbReference type="Pfam" id="PF19028"/>
    </source>
</evidence>
<dbReference type="Gene3D" id="2.20.100.10">
    <property type="entry name" value="Thrombospondin type-1 (TSP1) repeat"/>
    <property type="match status" value="2"/>
</dbReference>
<keyword evidence="1" id="KW-0732">Signal</keyword>
<gene>
    <name evidence="5" type="ORF">EVOR1521_LOCUS19734</name>
</gene>
<feature type="domain" description="Spondin-like TSP1" evidence="4">
    <location>
        <begin position="64"/>
        <end position="113"/>
    </location>
</feature>
<keyword evidence="3" id="KW-0325">Glycoprotein</keyword>
<dbReference type="Pfam" id="PF00090">
    <property type="entry name" value="TSP_1"/>
    <property type="match status" value="2"/>
</dbReference>
<evidence type="ECO:0000313" key="5">
    <source>
        <dbReference type="EMBL" id="CAJ1395270.1"/>
    </source>
</evidence>
<dbReference type="EMBL" id="CAUJNA010003112">
    <property type="protein sequence ID" value="CAJ1395270.1"/>
    <property type="molecule type" value="Genomic_DNA"/>
</dbReference>
<sequence>MPDCEFSDWHSWQGMCVNDQKVRWRVVQQPATNGGASCCGPIKETRPCSAMEGPDIYLQDGDASPWSSWSSCTRRCGGGLRTRKRRVEVEAKNGGYPFCGPLEVMEPCNQDPCAEGDGVEGDNCELTNWDNWSPCTESNIQYRNRQIAKDAKLGGVPCEDGLRMVRECTSAGSPSIDIRKNSGGLCGLSLDALGPVHADLRRRPDLPPPPGEAA</sequence>
<reference evidence="5" key="1">
    <citation type="submission" date="2023-08" db="EMBL/GenBank/DDBJ databases">
        <authorList>
            <person name="Chen Y."/>
            <person name="Shah S."/>
            <person name="Dougan E. K."/>
            <person name="Thang M."/>
            <person name="Chan C."/>
        </authorList>
    </citation>
    <scope>NUCLEOTIDE SEQUENCE</scope>
</reference>
<evidence type="ECO:0000256" key="2">
    <source>
        <dbReference type="ARBA" id="ARBA00023157"/>
    </source>
</evidence>
<organism evidence="5 6">
    <name type="scientific">Effrenium voratum</name>
    <dbReference type="NCBI Taxonomy" id="2562239"/>
    <lineage>
        <taxon>Eukaryota</taxon>
        <taxon>Sar</taxon>
        <taxon>Alveolata</taxon>
        <taxon>Dinophyceae</taxon>
        <taxon>Suessiales</taxon>
        <taxon>Symbiodiniaceae</taxon>
        <taxon>Effrenium</taxon>
    </lineage>
</organism>
<evidence type="ECO:0000313" key="6">
    <source>
        <dbReference type="Proteomes" id="UP001178507"/>
    </source>
</evidence>
<dbReference type="InterPro" id="IPR044004">
    <property type="entry name" value="TSP1_spondin_dom"/>
</dbReference>
<dbReference type="InterPro" id="IPR039942">
    <property type="entry name" value="SBSPO"/>
</dbReference>
<dbReference type="AlphaFoldDB" id="A0AA36N1S2"/>
<name>A0AA36N1S2_9DINO</name>
<proteinExistence type="predicted"/>
<evidence type="ECO:0000256" key="3">
    <source>
        <dbReference type="ARBA" id="ARBA00023180"/>
    </source>
</evidence>
<dbReference type="PROSITE" id="PS50092">
    <property type="entry name" value="TSP1"/>
    <property type="match status" value="2"/>
</dbReference>
<dbReference type="InterPro" id="IPR036383">
    <property type="entry name" value="TSP1_rpt_sf"/>
</dbReference>
<dbReference type="Proteomes" id="UP001178507">
    <property type="component" value="Unassembled WGS sequence"/>
</dbReference>
<dbReference type="SUPFAM" id="SSF82895">
    <property type="entry name" value="TSP-1 type 1 repeat"/>
    <property type="match status" value="2"/>
</dbReference>
<accession>A0AA36N1S2</accession>